<dbReference type="Gene3D" id="2.60.40.10">
    <property type="entry name" value="Immunoglobulins"/>
    <property type="match status" value="5"/>
</dbReference>
<dbReference type="InterPro" id="IPR017756">
    <property type="entry name" value="TM_Gly-Cys-Arg_CS"/>
</dbReference>
<dbReference type="NCBIfam" id="TIGR03382">
    <property type="entry name" value="GC_trans_RRR"/>
    <property type="match status" value="1"/>
</dbReference>
<evidence type="ECO:0000313" key="2">
    <source>
        <dbReference type="Proteomes" id="UP000637423"/>
    </source>
</evidence>
<dbReference type="InterPro" id="IPR013783">
    <property type="entry name" value="Ig-like_fold"/>
</dbReference>
<dbReference type="PANTHER" id="PTHR23053:SF0">
    <property type="entry name" value="HYDROCEPHALUS-INDUCING PROTEIN HOMOLOG"/>
    <property type="match status" value="1"/>
</dbReference>
<keyword evidence="2" id="KW-1185">Reference proteome</keyword>
<dbReference type="InterPro" id="IPR033305">
    <property type="entry name" value="Hydin-like"/>
</dbReference>
<accession>A0A916V0T0</accession>
<reference evidence="1" key="1">
    <citation type="journal article" date="2014" name="Int. J. Syst. Evol. Microbiol.">
        <title>Complete genome sequence of Corynebacterium casei LMG S-19264T (=DSM 44701T), isolated from a smear-ripened cheese.</title>
        <authorList>
            <consortium name="US DOE Joint Genome Institute (JGI-PGF)"/>
            <person name="Walter F."/>
            <person name="Albersmeier A."/>
            <person name="Kalinowski J."/>
            <person name="Ruckert C."/>
        </authorList>
    </citation>
    <scope>NUCLEOTIDE SEQUENCE</scope>
    <source>
        <strain evidence="1">CGMCC 1.10998</strain>
    </source>
</reference>
<dbReference type="NCBIfam" id="NF033191">
    <property type="entry name" value="JDVT-CTERM"/>
    <property type="match status" value="1"/>
</dbReference>
<protein>
    <recommendedName>
        <fullName evidence="3">Choice-of-anchor D domain-containing protein</fullName>
    </recommendedName>
</protein>
<dbReference type="PANTHER" id="PTHR23053">
    <property type="entry name" value="DLEC1 DELETED IN LUNG AND ESOPHAGEAL CANCER 1"/>
    <property type="match status" value="1"/>
</dbReference>
<sequence>MGSLFNGKFSASEIADLAAFIGNPSVTAAPAASVSPPSLTFAGTTVGQTSGALEATLSNNGTASLNVGTISIAGGAAADFLLVAGGSCANGSIVAASSSCTIHAAFRPTVAAARSSSVSITHNATGGVSTIALNGTGNAVPQASIATSASSVNFGAVLINTSSSVQFITVSNSGQAALNLTGITLGGANTGVFTLGGSCSTQTPVTAGGSCTVTVQAKPTVAGNFTASLNLASNASNGAASISLSGSGSTPAPAILANPTAVAFGTQSIGSTPANQTVTLTNSGNVAVNFTSIAVTGSAAVAIGAGNSCGTTLAVGAHCAVPLALTPTTEGNVAANLVISSSAATVQVGITAIVTAKATAKPELSDSGTIAFADTQVGKSSAAHTTTLSNSGTTALKITSLVVSGSQPGDFILGGTCSANATVSPASNCTIETSFKPSAAGARSGSLLLVTDGGAQFNLNLAGNGIAVVTTAPTLSISPQAFDFGTSAIGGAPLSKRFSLSNTGNSAVSLVSATFSGPFSAGSDATTCPAFPFALLAGTSCDLLVQYAPTVAGTSNGNVVIQSSAAATSWTISFTGTASQASQPASSNAAQNTGGGGCSAAKSGNDPLLVLMVFMAAAVLVWRRRQSRHDGKSSR</sequence>
<comment type="caution">
    <text evidence="1">The sequence shown here is derived from an EMBL/GenBank/DDBJ whole genome shotgun (WGS) entry which is preliminary data.</text>
</comment>
<reference evidence="1" key="2">
    <citation type="submission" date="2020-09" db="EMBL/GenBank/DDBJ databases">
        <authorList>
            <person name="Sun Q."/>
            <person name="Zhou Y."/>
        </authorList>
    </citation>
    <scope>NUCLEOTIDE SEQUENCE</scope>
    <source>
        <strain evidence="1">CGMCC 1.10998</strain>
    </source>
</reference>
<evidence type="ECO:0008006" key="3">
    <source>
        <dbReference type="Google" id="ProtNLM"/>
    </source>
</evidence>
<dbReference type="EMBL" id="BMED01000009">
    <property type="protein sequence ID" value="GGD00396.1"/>
    <property type="molecule type" value="Genomic_DNA"/>
</dbReference>
<evidence type="ECO:0000313" key="1">
    <source>
        <dbReference type="EMBL" id="GGD00396.1"/>
    </source>
</evidence>
<gene>
    <name evidence="1" type="ORF">GCM10011396_54920</name>
</gene>
<dbReference type="AlphaFoldDB" id="A0A916V0T0"/>
<dbReference type="NCBIfam" id="NF012200">
    <property type="entry name" value="choice_anch_D"/>
    <property type="match status" value="5"/>
</dbReference>
<dbReference type="Proteomes" id="UP000637423">
    <property type="component" value="Unassembled WGS sequence"/>
</dbReference>
<name>A0A916V0T0_9BURK</name>
<proteinExistence type="predicted"/>
<organism evidence="1 2">
    <name type="scientific">Undibacterium terreum</name>
    <dbReference type="NCBI Taxonomy" id="1224302"/>
    <lineage>
        <taxon>Bacteria</taxon>
        <taxon>Pseudomonadati</taxon>
        <taxon>Pseudomonadota</taxon>
        <taxon>Betaproteobacteria</taxon>
        <taxon>Burkholderiales</taxon>
        <taxon>Oxalobacteraceae</taxon>
        <taxon>Undibacterium</taxon>
    </lineage>
</organism>